<dbReference type="PANTHER" id="PTHR11054:SF0">
    <property type="entry name" value="6-PHOSPHOGLUCONOLACTONASE"/>
    <property type="match status" value="1"/>
</dbReference>
<evidence type="ECO:0000256" key="1">
    <source>
        <dbReference type="ARBA" id="ARBA00000832"/>
    </source>
</evidence>
<comment type="pathway">
    <text evidence="2 6">Carbohydrate degradation; pentose phosphate pathway; D-ribulose 5-phosphate from D-glucose 6-phosphate (oxidative stage): step 2/3.</text>
</comment>
<evidence type="ECO:0000259" key="7">
    <source>
        <dbReference type="Pfam" id="PF01182"/>
    </source>
</evidence>
<keyword evidence="9" id="KW-1185">Reference proteome</keyword>
<sequence length="232" mass="25866">MTIIKVANEQELIKKLSSYIEKISNDAILNRGKFFVGLSGGSLIKYLCEGLPEINTDWSKWVLAFCDERVVPENSEDSTFGTYEKQLIPKTQLKRDQFIIIKQEVSANDAARDYTEKLTNAFKSENYKFDLLLLGMGPDGHTCSLFPGHSLLDETTLKVAPITDSPKPPPARITLTYPVINNARNCIFAISGAGKADMVKRILKDKEDLPATRVKPDGSLYWIVDDAAAIHL</sequence>
<dbReference type="GO" id="GO:0006098">
    <property type="term" value="P:pentose-phosphate shunt"/>
    <property type="evidence" value="ECO:0007669"/>
    <property type="project" value="UniProtKB-UniPathway"/>
</dbReference>
<feature type="non-terminal residue" evidence="8">
    <location>
        <position position="232"/>
    </location>
</feature>
<dbReference type="CDD" id="cd01400">
    <property type="entry name" value="6PGL"/>
    <property type="match status" value="1"/>
</dbReference>
<comment type="catalytic activity">
    <reaction evidence="1 6">
        <text>6-phospho-D-glucono-1,5-lactone + H2O = 6-phospho-D-gluconate + H(+)</text>
        <dbReference type="Rhea" id="RHEA:12556"/>
        <dbReference type="ChEBI" id="CHEBI:15377"/>
        <dbReference type="ChEBI" id="CHEBI:15378"/>
        <dbReference type="ChEBI" id="CHEBI:57955"/>
        <dbReference type="ChEBI" id="CHEBI:58759"/>
        <dbReference type="EC" id="3.1.1.31"/>
    </reaction>
</comment>
<comment type="function">
    <text evidence="6">Hydrolysis of 6-phosphogluconolactone to 6-phosphogluconate.</text>
</comment>
<dbReference type="NCBIfam" id="TIGR01198">
    <property type="entry name" value="pgl"/>
    <property type="match status" value="1"/>
</dbReference>
<dbReference type="Gene3D" id="3.40.50.1360">
    <property type="match status" value="1"/>
</dbReference>
<dbReference type="EMBL" id="OV170230">
    <property type="protein sequence ID" value="CAH0714837.1"/>
    <property type="molecule type" value="Genomic_DNA"/>
</dbReference>
<organism evidence="8 9">
    <name type="scientific">Brenthis ino</name>
    <name type="common">lesser marbled fritillary</name>
    <dbReference type="NCBI Taxonomy" id="405034"/>
    <lineage>
        <taxon>Eukaryota</taxon>
        <taxon>Metazoa</taxon>
        <taxon>Ecdysozoa</taxon>
        <taxon>Arthropoda</taxon>
        <taxon>Hexapoda</taxon>
        <taxon>Insecta</taxon>
        <taxon>Pterygota</taxon>
        <taxon>Neoptera</taxon>
        <taxon>Endopterygota</taxon>
        <taxon>Lepidoptera</taxon>
        <taxon>Glossata</taxon>
        <taxon>Ditrysia</taxon>
        <taxon>Papilionoidea</taxon>
        <taxon>Nymphalidae</taxon>
        <taxon>Heliconiinae</taxon>
        <taxon>Argynnini</taxon>
        <taxon>Brenthis</taxon>
    </lineage>
</organism>
<dbReference type="AlphaFoldDB" id="A0A8J9VNI9"/>
<proteinExistence type="inferred from homology"/>
<dbReference type="GO" id="GO:0017057">
    <property type="term" value="F:6-phosphogluconolactonase activity"/>
    <property type="evidence" value="ECO:0007669"/>
    <property type="project" value="UniProtKB-UniRule"/>
</dbReference>
<name>A0A8J9VNI9_9NEOP</name>
<dbReference type="InterPro" id="IPR006148">
    <property type="entry name" value="Glc/Gal-6P_isomerase"/>
</dbReference>
<dbReference type="SUPFAM" id="SSF100950">
    <property type="entry name" value="NagB/RpiA/CoA transferase-like"/>
    <property type="match status" value="1"/>
</dbReference>
<evidence type="ECO:0000256" key="3">
    <source>
        <dbReference type="ARBA" id="ARBA00010662"/>
    </source>
</evidence>
<evidence type="ECO:0000313" key="9">
    <source>
        <dbReference type="Proteomes" id="UP000838878"/>
    </source>
</evidence>
<dbReference type="Proteomes" id="UP000838878">
    <property type="component" value="Chromosome 10"/>
</dbReference>
<keyword evidence="5 6" id="KW-0378">Hydrolase</keyword>
<accession>A0A8J9VNI9</accession>
<dbReference type="FunFam" id="3.40.50.1360:FF:000005">
    <property type="entry name" value="6-phosphogluconolactonase"/>
    <property type="match status" value="1"/>
</dbReference>
<evidence type="ECO:0000256" key="4">
    <source>
        <dbReference type="ARBA" id="ARBA00013198"/>
    </source>
</evidence>
<evidence type="ECO:0000256" key="2">
    <source>
        <dbReference type="ARBA" id="ARBA00004961"/>
    </source>
</evidence>
<dbReference type="Pfam" id="PF01182">
    <property type="entry name" value="Glucosamine_iso"/>
    <property type="match status" value="1"/>
</dbReference>
<protein>
    <recommendedName>
        <fullName evidence="4 6">6-phosphogluconolactonase</fullName>
        <shortName evidence="6">6PGL</shortName>
        <ecNumber evidence="4 6">3.1.1.31</ecNumber>
    </recommendedName>
</protein>
<evidence type="ECO:0000313" key="8">
    <source>
        <dbReference type="EMBL" id="CAH0714837.1"/>
    </source>
</evidence>
<evidence type="ECO:0000256" key="5">
    <source>
        <dbReference type="ARBA" id="ARBA00022801"/>
    </source>
</evidence>
<dbReference type="InterPro" id="IPR005900">
    <property type="entry name" value="6-phosphogluconolactonase_DevB"/>
</dbReference>
<reference evidence="8" key="1">
    <citation type="submission" date="2021-12" db="EMBL/GenBank/DDBJ databases">
        <authorList>
            <person name="Martin H S."/>
        </authorList>
    </citation>
    <scope>NUCLEOTIDE SEQUENCE</scope>
</reference>
<dbReference type="UniPathway" id="UPA00115">
    <property type="reaction ID" value="UER00409"/>
</dbReference>
<dbReference type="InterPro" id="IPR037171">
    <property type="entry name" value="NagB/RpiA_transferase-like"/>
</dbReference>
<dbReference type="EC" id="3.1.1.31" evidence="4 6"/>
<dbReference type="OrthoDB" id="432544at2759"/>
<gene>
    <name evidence="8" type="ORF">BINO364_LOCUS1851</name>
</gene>
<dbReference type="GO" id="GO:0005975">
    <property type="term" value="P:carbohydrate metabolic process"/>
    <property type="evidence" value="ECO:0007669"/>
    <property type="project" value="UniProtKB-UniRule"/>
</dbReference>
<dbReference type="InterPro" id="IPR039104">
    <property type="entry name" value="6PGL"/>
</dbReference>
<dbReference type="PANTHER" id="PTHR11054">
    <property type="entry name" value="6-PHOSPHOGLUCONOLACTONASE"/>
    <property type="match status" value="1"/>
</dbReference>
<evidence type="ECO:0000256" key="6">
    <source>
        <dbReference type="RuleBase" id="RU365095"/>
    </source>
</evidence>
<comment type="similarity">
    <text evidence="3 6">Belongs to the glucosamine/galactosamine-6-phosphate isomerase family. 6-phosphogluconolactonase subfamily.</text>
</comment>
<feature type="domain" description="Glucosamine/galactosamine-6-phosphate isomerase" evidence="7">
    <location>
        <begin position="8"/>
        <end position="222"/>
    </location>
</feature>